<reference evidence="2" key="1">
    <citation type="submission" date="2022-07" db="EMBL/GenBank/DDBJ databases">
        <title>Fungi with potential for degradation of polypropylene.</title>
        <authorList>
            <person name="Gostincar C."/>
        </authorList>
    </citation>
    <scope>NUCLEOTIDE SEQUENCE</scope>
    <source>
        <strain evidence="2">EXF-13287</strain>
    </source>
</reference>
<dbReference type="AlphaFoldDB" id="A0AA38VVK1"/>
<comment type="caution">
    <text evidence="2">The sequence shown here is derived from an EMBL/GenBank/DDBJ whole genome shotgun (WGS) entry which is preliminary data.</text>
</comment>
<keyword evidence="2" id="KW-0378">Hydrolase</keyword>
<dbReference type="PANTHER" id="PTHR47668:SF1">
    <property type="entry name" value="DIENELACTONE HYDROLASE DOMAIN-CONTAINING PROTEIN-RELATED"/>
    <property type="match status" value="1"/>
</dbReference>
<dbReference type="Pfam" id="PF01738">
    <property type="entry name" value="DLH"/>
    <property type="match status" value="1"/>
</dbReference>
<evidence type="ECO:0000259" key="1">
    <source>
        <dbReference type="Pfam" id="PF01738"/>
    </source>
</evidence>
<accession>A0AA38VVK1</accession>
<feature type="domain" description="Dienelactone hydrolase" evidence="1">
    <location>
        <begin position="28"/>
        <end position="258"/>
    </location>
</feature>
<dbReference type="GO" id="GO:0016787">
    <property type="term" value="F:hydrolase activity"/>
    <property type="evidence" value="ECO:0007669"/>
    <property type="project" value="UniProtKB-KW"/>
</dbReference>
<dbReference type="SUPFAM" id="SSF53474">
    <property type="entry name" value="alpha/beta-Hydrolases"/>
    <property type="match status" value="1"/>
</dbReference>
<dbReference type="InterPro" id="IPR029058">
    <property type="entry name" value="AB_hydrolase_fold"/>
</dbReference>
<dbReference type="EMBL" id="JANBVN010000079">
    <property type="protein sequence ID" value="KAJ9149583.1"/>
    <property type="molecule type" value="Genomic_DNA"/>
</dbReference>
<evidence type="ECO:0000313" key="2">
    <source>
        <dbReference type="EMBL" id="KAJ9149583.1"/>
    </source>
</evidence>
<sequence>MDKACCALAPVSAEYTPKGTYSTIAGLKTYTVQPPNSTSPPARAIIDIYDVFGPAPQTLQGADRLAALTNSVVLVPDWFGGDYCQPGWLGPDAGEEEKAALEAFVGRRVRRLEDTVEKLVEVRRELGKKWPGVEGHVGVFGLCFGGKIAVLATEKKGNEGVGRRFCVSGAAHPARLAAEEHEVLNVPHICLASKDEDAGVVAEVREIVSKPDRKGYVETYETMHHGWMGARADLKNEENLKEFERGYNAVAEFFNKYL</sequence>
<name>A0AA38VVK1_9PEZI</name>
<dbReference type="InterPro" id="IPR002925">
    <property type="entry name" value="Dienelactn_hydro"/>
</dbReference>
<proteinExistence type="predicted"/>
<evidence type="ECO:0000313" key="3">
    <source>
        <dbReference type="Proteomes" id="UP001174691"/>
    </source>
</evidence>
<keyword evidence="3" id="KW-1185">Reference proteome</keyword>
<dbReference type="PANTHER" id="PTHR47668">
    <property type="entry name" value="DIENELACTONE HYDROLASE FAMILY PROTEIN (AFU_ORTHOLOGUE AFUA_6G01940)"/>
    <property type="match status" value="1"/>
</dbReference>
<protein>
    <submittedName>
        <fullName evidence="2">Dienelactone hydrolase family protein</fullName>
    </submittedName>
</protein>
<organism evidence="2 3">
    <name type="scientific">Coniochaeta hoffmannii</name>
    <dbReference type="NCBI Taxonomy" id="91930"/>
    <lineage>
        <taxon>Eukaryota</taxon>
        <taxon>Fungi</taxon>
        <taxon>Dikarya</taxon>
        <taxon>Ascomycota</taxon>
        <taxon>Pezizomycotina</taxon>
        <taxon>Sordariomycetes</taxon>
        <taxon>Sordariomycetidae</taxon>
        <taxon>Coniochaetales</taxon>
        <taxon>Coniochaetaceae</taxon>
        <taxon>Coniochaeta</taxon>
    </lineage>
</organism>
<dbReference type="Proteomes" id="UP001174691">
    <property type="component" value="Unassembled WGS sequence"/>
</dbReference>
<gene>
    <name evidence="2" type="ORF">NKR19_g5651</name>
</gene>
<dbReference type="Gene3D" id="3.40.50.1820">
    <property type="entry name" value="alpha/beta hydrolase"/>
    <property type="match status" value="1"/>
</dbReference>